<dbReference type="PROSITE" id="PS50003">
    <property type="entry name" value="PH_DOMAIN"/>
    <property type="match status" value="1"/>
</dbReference>
<protein>
    <recommendedName>
        <fullName evidence="1">PH domain-containing protein</fullName>
    </recommendedName>
</protein>
<dbReference type="Proteomes" id="UP001501295">
    <property type="component" value="Unassembled WGS sequence"/>
</dbReference>
<reference evidence="3" key="1">
    <citation type="journal article" date="2019" name="Int. J. Syst. Evol. Microbiol.">
        <title>The Global Catalogue of Microorganisms (GCM) 10K type strain sequencing project: providing services to taxonomists for standard genome sequencing and annotation.</title>
        <authorList>
            <consortium name="The Broad Institute Genomics Platform"/>
            <consortium name="The Broad Institute Genome Sequencing Center for Infectious Disease"/>
            <person name="Wu L."/>
            <person name="Ma J."/>
        </authorList>
    </citation>
    <scope>NUCLEOTIDE SEQUENCE [LARGE SCALE GENOMIC DNA]</scope>
    <source>
        <strain evidence="3">JCM 18956</strain>
    </source>
</reference>
<name>A0ABP8VZ02_9MICO</name>
<evidence type="ECO:0000313" key="3">
    <source>
        <dbReference type="Proteomes" id="UP001501295"/>
    </source>
</evidence>
<feature type="domain" description="PH" evidence="1">
    <location>
        <begin position="1"/>
        <end position="20"/>
    </location>
</feature>
<evidence type="ECO:0000259" key="1">
    <source>
        <dbReference type="PROSITE" id="PS50003"/>
    </source>
</evidence>
<sequence>MARSDETRAAWLDALAEMEALVDGAGDASFVPTASTPRDLGPLPDDLVPRARAVEAAQKGAFQRIKDAQRGVLAHLAALKTVPSPRAAERSVYLDVTG</sequence>
<comment type="caution">
    <text evidence="2">The sequence shown here is derived from an EMBL/GenBank/DDBJ whole genome shotgun (WGS) entry which is preliminary data.</text>
</comment>
<dbReference type="RefSeq" id="WP_345375572.1">
    <property type="nucleotide sequence ID" value="NZ_BAABLM010000003.1"/>
</dbReference>
<gene>
    <name evidence="2" type="ORF">GCM10025780_18680</name>
</gene>
<dbReference type="EMBL" id="BAABLM010000003">
    <property type="protein sequence ID" value="GAA4674462.1"/>
    <property type="molecule type" value="Genomic_DNA"/>
</dbReference>
<keyword evidence="3" id="KW-1185">Reference proteome</keyword>
<organism evidence="2 3">
    <name type="scientific">Frondihabitans cladoniiphilus</name>
    <dbReference type="NCBI Taxonomy" id="715785"/>
    <lineage>
        <taxon>Bacteria</taxon>
        <taxon>Bacillati</taxon>
        <taxon>Actinomycetota</taxon>
        <taxon>Actinomycetes</taxon>
        <taxon>Micrococcales</taxon>
        <taxon>Microbacteriaceae</taxon>
        <taxon>Frondihabitans</taxon>
    </lineage>
</organism>
<dbReference type="InterPro" id="IPR001849">
    <property type="entry name" value="PH_domain"/>
</dbReference>
<accession>A0ABP8VZ02</accession>
<evidence type="ECO:0000313" key="2">
    <source>
        <dbReference type="EMBL" id="GAA4674462.1"/>
    </source>
</evidence>
<proteinExistence type="predicted"/>